<protein>
    <submittedName>
        <fullName evidence="2">Predicted gene 11099</fullName>
    </submittedName>
</protein>
<dbReference type="Ensembl" id="ENSMSIT00000002504.1">
    <property type="protein sequence ID" value="ENSMSIP00000001958.1"/>
    <property type="gene ID" value="ENSMSIG00000001865.1"/>
</dbReference>
<evidence type="ECO:0000256" key="1">
    <source>
        <dbReference type="SAM" id="MobiDB-lite"/>
    </source>
</evidence>
<evidence type="ECO:0000313" key="2">
    <source>
        <dbReference type="Ensembl" id="ENSMSIP00000001958.1"/>
    </source>
</evidence>
<dbReference type="Proteomes" id="UP000694415">
    <property type="component" value="Unplaced"/>
</dbReference>
<dbReference type="AlphaFoldDB" id="A0A8C6G7Z8"/>
<feature type="compositionally biased region" description="Polar residues" evidence="1">
    <location>
        <begin position="1"/>
        <end position="10"/>
    </location>
</feature>
<accession>A0A8C6G7Z8</accession>
<proteinExistence type="predicted"/>
<feature type="region of interest" description="Disordered" evidence="1">
    <location>
        <begin position="1"/>
        <end position="36"/>
    </location>
</feature>
<reference evidence="2" key="1">
    <citation type="submission" date="2025-08" db="UniProtKB">
        <authorList>
            <consortium name="Ensembl"/>
        </authorList>
    </citation>
    <scope>IDENTIFICATION</scope>
</reference>
<sequence>ISQHKWSQFPKNELKRTEKKKKQKETYNKDRKRQRK</sequence>
<name>A0A8C6G7Z8_MUSSI</name>
<reference evidence="2" key="2">
    <citation type="submission" date="2025-09" db="UniProtKB">
        <authorList>
            <consortium name="Ensembl"/>
        </authorList>
    </citation>
    <scope>IDENTIFICATION</scope>
</reference>
<keyword evidence="3" id="KW-1185">Reference proteome</keyword>
<organism evidence="2 3">
    <name type="scientific">Mus spicilegus</name>
    <name type="common">Mound-building mouse</name>
    <dbReference type="NCBI Taxonomy" id="10103"/>
    <lineage>
        <taxon>Eukaryota</taxon>
        <taxon>Metazoa</taxon>
        <taxon>Chordata</taxon>
        <taxon>Craniata</taxon>
        <taxon>Vertebrata</taxon>
        <taxon>Euteleostomi</taxon>
        <taxon>Mammalia</taxon>
        <taxon>Eutheria</taxon>
        <taxon>Euarchontoglires</taxon>
        <taxon>Glires</taxon>
        <taxon>Rodentia</taxon>
        <taxon>Myomorpha</taxon>
        <taxon>Muroidea</taxon>
        <taxon>Muridae</taxon>
        <taxon>Murinae</taxon>
        <taxon>Mus</taxon>
        <taxon>Mus</taxon>
    </lineage>
</organism>
<evidence type="ECO:0000313" key="3">
    <source>
        <dbReference type="Proteomes" id="UP000694415"/>
    </source>
</evidence>